<dbReference type="AlphaFoldDB" id="A0A8D8WM03"/>
<evidence type="ECO:0000256" key="3">
    <source>
        <dbReference type="ARBA" id="ARBA00022801"/>
    </source>
</evidence>
<dbReference type="PANTHER" id="PTHR46468">
    <property type="entry name" value="SENTRIN-SPECIFIC PROTEASE 8"/>
    <property type="match status" value="1"/>
</dbReference>
<dbReference type="EMBL" id="HBUF01204002">
    <property type="protein sequence ID" value="CAG6662929.1"/>
    <property type="molecule type" value="Transcribed_RNA"/>
</dbReference>
<reference evidence="6" key="1">
    <citation type="submission" date="2021-05" db="EMBL/GenBank/DDBJ databases">
        <authorList>
            <person name="Alioto T."/>
            <person name="Alioto T."/>
            <person name="Gomez Garrido J."/>
        </authorList>
    </citation>
    <scope>NUCLEOTIDE SEQUENCE</scope>
</reference>
<dbReference type="PROSITE" id="PS50600">
    <property type="entry name" value="ULP_PROTEASE"/>
    <property type="match status" value="1"/>
</dbReference>
<sequence>MTNQFKKKKKKLCLYQWVLENKMTNKVVLSYHDTVLHQSDIAILQGSDWLNDEIIAFYLEYLEREVYPNKGMLFISPQVTQCLKQVQKEDLKIFLDPILSSSHHHILFALNDSDSLDKPGGSHWSLLIYNRTNDEYFHADSFQGTNSREATKLAHNLHSYFNPAETNQPPFVKQVITAQQKNGYDCGLYLLANLEMAVKAVQAGRRLDELHIDQTLIKSKRASILSLIYLLQRKHGPK</sequence>
<evidence type="ECO:0000313" key="6">
    <source>
        <dbReference type="EMBL" id="CAG6662929.1"/>
    </source>
</evidence>
<evidence type="ECO:0000256" key="2">
    <source>
        <dbReference type="ARBA" id="ARBA00022670"/>
    </source>
</evidence>
<evidence type="ECO:0000256" key="4">
    <source>
        <dbReference type="ARBA" id="ARBA00022807"/>
    </source>
</evidence>
<comment type="similarity">
    <text evidence="1">Belongs to the peptidase C48 family.</text>
</comment>
<dbReference type="GO" id="GO:0006508">
    <property type="term" value="P:proteolysis"/>
    <property type="evidence" value="ECO:0007669"/>
    <property type="project" value="UniProtKB-KW"/>
</dbReference>
<dbReference type="InterPro" id="IPR044613">
    <property type="entry name" value="Nep1/2-like"/>
</dbReference>
<dbReference type="GO" id="GO:0008234">
    <property type="term" value="F:cysteine-type peptidase activity"/>
    <property type="evidence" value="ECO:0007669"/>
    <property type="project" value="UniProtKB-KW"/>
</dbReference>
<keyword evidence="2 6" id="KW-0645">Protease</keyword>
<dbReference type="GO" id="GO:0000338">
    <property type="term" value="P:protein deneddylation"/>
    <property type="evidence" value="ECO:0007669"/>
    <property type="project" value="TreeGrafter"/>
</dbReference>
<dbReference type="EMBL" id="HBUF01204003">
    <property type="protein sequence ID" value="CAG6662931.1"/>
    <property type="molecule type" value="Transcribed_RNA"/>
</dbReference>
<organism evidence="6">
    <name type="scientific">Cacopsylla melanoneura</name>
    <dbReference type="NCBI Taxonomy" id="428564"/>
    <lineage>
        <taxon>Eukaryota</taxon>
        <taxon>Metazoa</taxon>
        <taxon>Ecdysozoa</taxon>
        <taxon>Arthropoda</taxon>
        <taxon>Hexapoda</taxon>
        <taxon>Insecta</taxon>
        <taxon>Pterygota</taxon>
        <taxon>Neoptera</taxon>
        <taxon>Paraneoptera</taxon>
        <taxon>Hemiptera</taxon>
        <taxon>Sternorrhyncha</taxon>
        <taxon>Psylloidea</taxon>
        <taxon>Psyllidae</taxon>
        <taxon>Psyllinae</taxon>
        <taxon>Cacopsylla</taxon>
    </lineage>
</organism>
<evidence type="ECO:0000256" key="1">
    <source>
        <dbReference type="ARBA" id="ARBA00005234"/>
    </source>
</evidence>
<dbReference type="InterPro" id="IPR003653">
    <property type="entry name" value="Peptidase_C48_C"/>
</dbReference>
<accession>A0A8D8WM03</accession>
<evidence type="ECO:0000259" key="5">
    <source>
        <dbReference type="PROSITE" id="PS50600"/>
    </source>
</evidence>
<dbReference type="InterPro" id="IPR038765">
    <property type="entry name" value="Papain-like_cys_pep_sf"/>
</dbReference>
<keyword evidence="4" id="KW-0788">Thiol protease</keyword>
<name>A0A8D8WM03_9HEMI</name>
<dbReference type="GO" id="GO:0019784">
    <property type="term" value="F:deNEDDylase activity"/>
    <property type="evidence" value="ECO:0007669"/>
    <property type="project" value="InterPro"/>
</dbReference>
<dbReference type="PANTHER" id="PTHR46468:SF1">
    <property type="entry name" value="SENTRIN-SPECIFIC PROTEASE 8"/>
    <property type="match status" value="1"/>
</dbReference>
<proteinExistence type="inferred from homology"/>
<dbReference type="SUPFAM" id="SSF54001">
    <property type="entry name" value="Cysteine proteinases"/>
    <property type="match status" value="1"/>
</dbReference>
<keyword evidence="3" id="KW-0378">Hydrolase</keyword>
<feature type="domain" description="Ubiquitin-like protease family profile" evidence="5">
    <location>
        <begin position="34"/>
        <end position="197"/>
    </location>
</feature>
<dbReference type="Gene3D" id="3.40.395.10">
    <property type="entry name" value="Adenoviral Proteinase, Chain A"/>
    <property type="match status" value="1"/>
</dbReference>
<protein>
    <submittedName>
        <fullName evidence="6">Sentrin-specific protease 8</fullName>
    </submittedName>
</protein>
<dbReference type="Pfam" id="PF02902">
    <property type="entry name" value="Peptidase_C48"/>
    <property type="match status" value="1"/>
</dbReference>